<dbReference type="PANTHER" id="PTHR32448">
    <property type="entry name" value="OS08G0158400 PROTEIN"/>
    <property type="match status" value="1"/>
</dbReference>
<dbReference type="Pfam" id="PF08031">
    <property type="entry name" value="BBE"/>
    <property type="match status" value="1"/>
</dbReference>
<evidence type="ECO:0000256" key="6">
    <source>
        <dbReference type="ARBA" id="ARBA00023157"/>
    </source>
</evidence>
<evidence type="ECO:0000256" key="3">
    <source>
        <dbReference type="ARBA" id="ARBA00022630"/>
    </source>
</evidence>
<dbReference type="Gene3D" id="3.40.462.20">
    <property type="match status" value="1"/>
</dbReference>
<keyword evidence="7" id="KW-0325">Glycoprotein</keyword>
<evidence type="ECO:0000313" key="12">
    <source>
        <dbReference type="Proteomes" id="UP000237347"/>
    </source>
</evidence>
<dbReference type="InterPro" id="IPR012951">
    <property type="entry name" value="BBE"/>
</dbReference>
<evidence type="ECO:0000259" key="9">
    <source>
        <dbReference type="Pfam" id="PF01565"/>
    </source>
</evidence>
<feature type="signal peptide" evidence="8">
    <location>
        <begin position="1"/>
        <end position="22"/>
    </location>
</feature>
<keyword evidence="5" id="KW-0274">FAD</keyword>
<evidence type="ECO:0000256" key="8">
    <source>
        <dbReference type="SAM" id="SignalP"/>
    </source>
</evidence>
<keyword evidence="6" id="KW-1015">Disulfide bond</keyword>
<keyword evidence="3" id="KW-0285">Flavoprotein</keyword>
<evidence type="ECO:0000256" key="4">
    <source>
        <dbReference type="ARBA" id="ARBA00022729"/>
    </source>
</evidence>
<dbReference type="InterPro" id="IPR036318">
    <property type="entry name" value="FAD-bd_PCMH-like_sf"/>
</dbReference>
<feature type="domain" description="Berberine/berberine-like" evidence="10">
    <location>
        <begin position="353"/>
        <end position="411"/>
    </location>
</feature>
<feature type="chain" id="PRO_5043440982" evidence="8">
    <location>
        <begin position="23"/>
        <end position="415"/>
    </location>
</feature>
<dbReference type="GO" id="GO:0016491">
    <property type="term" value="F:oxidoreductase activity"/>
    <property type="evidence" value="ECO:0007669"/>
    <property type="project" value="InterPro"/>
</dbReference>
<dbReference type="EMBL" id="PKMF04000900">
    <property type="protein sequence ID" value="KAK7817074.1"/>
    <property type="molecule type" value="Genomic_DNA"/>
</dbReference>
<dbReference type="FunFam" id="3.30.43.10:FF:000004">
    <property type="entry name" value="Berberine bridge enzyme-like 15"/>
    <property type="match status" value="1"/>
</dbReference>
<protein>
    <submittedName>
        <fullName evidence="11">Berberine bridge enzyme-like 13</fullName>
    </submittedName>
</protein>
<dbReference type="Gene3D" id="3.30.43.10">
    <property type="entry name" value="Uridine Diphospho-n-acetylenolpyruvylglucosamine Reductase, domain 2"/>
    <property type="match status" value="1"/>
</dbReference>
<dbReference type="InterPro" id="IPR016167">
    <property type="entry name" value="FAD-bd_PCMH_sub1"/>
</dbReference>
<dbReference type="AlphaFoldDB" id="A0AAW0IRL9"/>
<dbReference type="SUPFAM" id="SSF56176">
    <property type="entry name" value="FAD-binding/transporter-associated domain-like"/>
    <property type="match status" value="1"/>
</dbReference>
<accession>A0AAW0IRL9</accession>
<dbReference type="Proteomes" id="UP000237347">
    <property type="component" value="Unassembled WGS sequence"/>
</dbReference>
<evidence type="ECO:0000313" key="11">
    <source>
        <dbReference type="EMBL" id="KAK7817074.1"/>
    </source>
</evidence>
<keyword evidence="12" id="KW-1185">Reference proteome</keyword>
<name>A0AAW0IRL9_QUESU</name>
<dbReference type="Pfam" id="PF01565">
    <property type="entry name" value="FAD_binding_4"/>
    <property type="match status" value="1"/>
</dbReference>
<proteinExistence type="inferred from homology"/>
<comment type="similarity">
    <text evidence="2">Belongs to the oxygen-dependent FAD-linked oxidoreductase family.</text>
</comment>
<dbReference type="GO" id="GO:1901696">
    <property type="term" value="P:cannabinoid biosynthetic process"/>
    <property type="evidence" value="ECO:0007669"/>
    <property type="project" value="UniProtKB-ARBA"/>
</dbReference>
<keyword evidence="4 8" id="KW-0732">Signal</keyword>
<evidence type="ECO:0000256" key="5">
    <source>
        <dbReference type="ARBA" id="ARBA00022827"/>
    </source>
</evidence>
<organism evidence="11 12">
    <name type="scientific">Quercus suber</name>
    <name type="common">Cork oak</name>
    <dbReference type="NCBI Taxonomy" id="58331"/>
    <lineage>
        <taxon>Eukaryota</taxon>
        <taxon>Viridiplantae</taxon>
        <taxon>Streptophyta</taxon>
        <taxon>Embryophyta</taxon>
        <taxon>Tracheophyta</taxon>
        <taxon>Spermatophyta</taxon>
        <taxon>Magnoliopsida</taxon>
        <taxon>eudicotyledons</taxon>
        <taxon>Gunneridae</taxon>
        <taxon>Pentapetalae</taxon>
        <taxon>rosids</taxon>
        <taxon>fabids</taxon>
        <taxon>Fagales</taxon>
        <taxon>Fagaceae</taxon>
        <taxon>Quercus</taxon>
    </lineage>
</organism>
<comment type="cofactor">
    <cofactor evidence="1">
        <name>FAD</name>
        <dbReference type="ChEBI" id="CHEBI:57692"/>
    </cofactor>
</comment>
<comment type="caution">
    <text evidence="11">The sequence shown here is derived from an EMBL/GenBank/DDBJ whole genome shotgun (WGS) entry which is preliminary data.</text>
</comment>
<evidence type="ECO:0000259" key="10">
    <source>
        <dbReference type="Pfam" id="PF08031"/>
    </source>
</evidence>
<evidence type="ECO:0000256" key="1">
    <source>
        <dbReference type="ARBA" id="ARBA00001974"/>
    </source>
</evidence>
<feature type="domain" description="FAD linked oxidase N-terminal" evidence="9">
    <location>
        <begin position="77"/>
        <end position="145"/>
    </location>
</feature>
<sequence length="415" mass="47702">MSIPILKSLLPLLFLLILPVWSSTSNSTNESFLQCFSSHLQHSNSSLELVFTKNSSAYSSILDFTIRNLRFLNSSKPQFIITPFHESHVQAAVICSKKYDMQVRIRSGGHDYEGLSYVSDVVPFTIIDLVNLRSISIDIENKSAWTLEQGATEHFQKWQTVANKLHEDLFLHVVAEVANADSSGRKTIRLSFTCLFLGPVEKLLALMQDSFPELAVERNNCTEMSWIESVLYYAGFSTKARLEVLLDRSPLTDIFMKAKSDYVQEPISNTGLEGLWQRLMEKEQSQLILTPYGGKMSQISDSETPFPHRFGNLYQIQYTITWDDDRETQENLRWMRRLYAYMAPYVSKSPREAYLNYRDLDLGENNKNNNTSYAQASTWGLKYFKNNFNRLVHVKSLIDPSNFFKNEQSIPVLPS</sequence>
<gene>
    <name evidence="11" type="ORF">CFP56_043269</name>
</gene>
<dbReference type="GO" id="GO:0050660">
    <property type="term" value="F:flavin adenine dinucleotide binding"/>
    <property type="evidence" value="ECO:0007669"/>
    <property type="project" value="InterPro"/>
</dbReference>
<evidence type="ECO:0000256" key="2">
    <source>
        <dbReference type="ARBA" id="ARBA00005466"/>
    </source>
</evidence>
<reference evidence="11 12" key="1">
    <citation type="journal article" date="2018" name="Sci. Data">
        <title>The draft genome sequence of cork oak.</title>
        <authorList>
            <person name="Ramos A.M."/>
            <person name="Usie A."/>
            <person name="Barbosa P."/>
            <person name="Barros P.M."/>
            <person name="Capote T."/>
            <person name="Chaves I."/>
            <person name="Simoes F."/>
            <person name="Abreu I."/>
            <person name="Carrasquinho I."/>
            <person name="Faro C."/>
            <person name="Guimaraes J.B."/>
            <person name="Mendonca D."/>
            <person name="Nobrega F."/>
            <person name="Rodrigues L."/>
            <person name="Saibo N.J.M."/>
            <person name="Varela M.C."/>
            <person name="Egas C."/>
            <person name="Matos J."/>
            <person name="Miguel C.M."/>
            <person name="Oliveira M.M."/>
            <person name="Ricardo C.P."/>
            <person name="Goncalves S."/>
        </authorList>
    </citation>
    <scope>NUCLEOTIDE SEQUENCE [LARGE SCALE GENOMIC DNA]</scope>
    <source>
        <strain evidence="12">cv. HL8</strain>
    </source>
</reference>
<evidence type="ECO:0000256" key="7">
    <source>
        <dbReference type="ARBA" id="ARBA00023180"/>
    </source>
</evidence>
<dbReference type="InterPro" id="IPR006094">
    <property type="entry name" value="Oxid_FAD_bind_N"/>
</dbReference>